<dbReference type="eggNOG" id="COG1142">
    <property type="taxonomic scope" value="Bacteria"/>
</dbReference>
<proteinExistence type="predicted"/>
<keyword evidence="2" id="KW-0479">Metal-binding</keyword>
<organism evidence="6 7">
    <name type="scientific">Rhodospirillum rubrum (strain ATCC 11170 / ATH 1.1.1 / DSM 467 / LMG 4362 / NCIMB 8255 / S1)</name>
    <dbReference type="NCBI Taxonomy" id="269796"/>
    <lineage>
        <taxon>Bacteria</taxon>
        <taxon>Pseudomonadati</taxon>
        <taxon>Pseudomonadota</taxon>
        <taxon>Alphaproteobacteria</taxon>
        <taxon>Rhodospirillales</taxon>
        <taxon>Rhodospirillaceae</taxon>
        <taxon>Rhodospirillum</taxon>
    </lineage>
</organism>
<evidence type="ECO:0000256" key="2">
    <source>
        <dbReference type="ARBA" id="ARBA00022723"/>
    </source>
</evidence>
<feature type="domain" description="4Fe-4S ferredoxin-type" evidence="5">
    <location>
        <begin position="54"/>
        <end position="83"/>
    </location>
</feature>
<dbReference type="STRING" id="269796.Rru_A0312"/>
<dbReference type="Pfam" id="PF13247">
    <property type="entry name" value="Fer4_11"/>
    <property type="match status" value="1"/>
</dbReference>
<gene>
    <name evidence="6" type="ordered locus">Rru_A0312</name>
</gene>
<dbReference type="Proteomes" id="UP000001929">
    <property type="component" value="Chromosome"/>
</dbReference>
<dbReference type="GO" id="GO:0051539">
    <property type="term" value="F:4 iron, 4 sulfur cluster binding"/>
    <property type="evidence" value="ECO:0007669"/>
    <property type="project" value="UniProtKB-KW"/>
</dbReference>
<dbReference type="AlphaFoldDB" id="Q2RXM8"/>
<dbReference type="PROSITE" id="PS51379">
    <property type="entry name" value="4FE4S_FER_2"/>
    <property type="match status" value="2"/>
</dbReference>
<dbReference type="CDD" id="cd10550">
    <property type="entry name" value="DMSOR_beta_like"/>
    <property type="match status" value="1"/>
</dbReference>
<sequence>MAHEEEFNPSRSRVRVLARTAGEKAVPVTCLQCDDAGCMAVCPAHAITDDVVTGARLINETRCIKCTMCMQICAFGATFQDERSRKMLKCDLCDGDPLCAKACPSGAIVSGEAATANAAKRLVAARKMKVFSKGGRG</sequence>
<accession>Q2RXM8</accession>
<dbReference type="GO" id="GO:0046872">
    <property type="term" value="F:metal ion binding"/>
    <property type="evidence" value="ECO:0007669"/>
    <property type="project" value="UniProtKB-KW"/>
</dbReference>
<dbReference type="SUPFAM" id="SSF54862">
    <property type="entry name" value="4Fe-4S ferredoxins"/>
    <property type="match status" value="1"/>
</dbReference>
<evidence type="ECO:0000313" key="7">
    <source>
        <dbReference type="Proteomes" id="UP000001929"/>
    </source>
</evidence>
<keyword evidence="1" id="KW-0004">4Fe-4S</keyword>
<evidence type="ECO:0000313" key="6">
    <source>
        <dbReference type="EMBL" id="ABC21117.1"/>
    </source>
</evidence>
<dbReference type="HOGENOM" id="CLU_043374_3_2_5"/>
<name>Q2RXM8_RHORT</name>
<dbReference type="InterPro" id="IPR017896">
    <property type="entry name" value="4Fe4S_Fe-S-bd"/>
</dbReference>
<evidence type="ECO:0000256" key="1">
    <source>
        <dbReference type="ARBA" id="ARBA00022485"/>
    </source>
</evidence>
<dbReference type="Gene3D" id="3.30.70.20">
    <property type="match status" value="2"/>
</dbReference>
<keyword evidence="3" id="KW-0408">Iron</keyword>
<evidence type="ECO:0000259" key="5">
    <source>
        <dbReference type="PROSITE" id="PS51379"/>
    </source>
</evidence>
<dbReference type="PATRIC" id="fig|269796.9.peg.368"/>
<dbReference type="PANTHER" id="PTHR43177">
    <property type="entry name" value="PROTEIN NRFC"/>
    <property type="match status" value="1"/>
</dbReference>
<dbReference type="EMBL" id="CP000230">
    <property type="protein sequence ID" value="ABC21117.1"/>
    <property type="molecule type" value="Genomic_DNA"/>
</dbReference>
<keyword evidence="7" id="KW-1185">Reference proteome</keyword>
<dbReference type="RefSeq" id="WP_011388065.1">
    <property type="nucleotide sequence ID" value="NC_007643.1"/>
</dbReference>
<evidence type="ECO:0000256" key="3">
    <source>
        <dbReference type="ARBA" id="ARBA00023004"/>
    </source>
</evidence>
<dbReference type="PANTHER" id="PTHR43177:SF3">
    <property type="entry name" value="PROTEIN NRFC HOMOLOG"/>
    <property type="match status" value="1"/>
</dbReference>
<feature type="domain" description="4Fe-4S ferredoxin-type" evidence="5">
    <location>
        <begin position="84"/>
        <end position="113"/>
    </location>
</feature>
<reference evidence="6 7" key="1">
    <citation type="journal article" date="2011" name="Stand. Genomic Sci.">
        <title>Complete genome sequence of Rhodospirillum rubrum type strain (S1).</title>
        <authorList>
            <person name="Munk A.C."/>
            <person name="Copeland A."/>
            <person name="Lucas S."/>
            <person name="Lapidus A."/>
            <person name="Del Rio T.G."/>
            <person name="Barry K."/>
            <person name="Detter J.C."/>
            <person name="Hammon N."/>
            <person name="Israni S."/>
            <person name="Pitluck S."/>
            <person name="Brettin T."/>
            <person name="Bruce D."/>
            <person name="Han C."/>
            <person name="Tapia R."/>
            <person name="Gilna P."/>
            <person name="Schmutz J."/>
            <person name="Larimer F."/>
            <person name="Land M."/>
            <person name="Kyrpides N.C."/>
            <person name="Mavromatis K."/>
            <person name="Richardson P."/>
            <person name="Rohde M."/>
            <person name="Goker M."/>
            <person name="Klenk H.P."/>
            <person name="Zhang Y."/>
            <person name="Roberts G.P."/>
            <person name="Reslewic S."/>
            <person name="Schwartz D.C."/>
        </authorList>
    </citation>
    <scope>NUCLEOTIDE SEQUENCE [LARGE SCALE GENOMIC DNA]</scope>
    <source>
        <strain evidence="7">ATCC 11170 / ATH 1.1.1 / DSM 467 / LMG 4362 / NCIMB 8255 / S1</strain>
    </source>
</reference>
<protein>
    <submittedName>
        <fullName evidence="6">4Fe-4S ferredoxin, iron-sulfur binding</fullName>
    </submittedName>
</protein>
<dbReference type="EnsemblBacteria" id="ABC21117">
    <property type="protein sequence ID" value="ABC21117"/>
    <property type="gene ID" value="Rru_A0312"/>
</dbReference>
<evidence type="ECO:0000256" key="4">
    <source>
        <dbReference type="ARBA" id="ARBA00023014"/>
    </source>
</evidence>
<dbReference type="PhylomeDB" id="Q2RXM8"/>
<dbReference type="KEGG" id="rru:Rru_A0312"/>
<keyword evidence="4" id="KW-0411">Iron-sulfur</keyword>
<dbReference type="InterPro" id="IPR050954">
    <property type="entry name" value="ET_IronSulfur_Cluster-Binding"/>
</dbReference>